<name>A0ABV9LK97_9ACTN</name>
<sequence>MVAARGQRTGTRRPVVWLTAALVAVYLTGVDRARSGPAETLLYDVVLYNAVPVLAGLLCWRTGGRSPAERRTWQAVAVAWGLIVVGNLTYVLVVVPQAQPPFPSVADAWWLAAYPPLFAVPLFLVRSRAPRASAVSWLDGLIGALAVAAVTATWVLGPTLSSPAHDPLAVAANLAYPVADLLLLALVGAVFAVLGARVDRTVLLLCAVLTGKLVADVLIAAAQAGGTYVPGGWGDLACVLNAALTVVAVVTAPRPAAPEPVAQVRTGWRWVGIPVGCNVAALLVLSVEWSRPGAGLGELCALGCLAASLARTALTLRELRALTEVRRQAHTDELTGLANRRALAERAAAHLAPGRPAGVLLLDLDGFKAVNDGLGHAAGDDLLRTVGARLRGALRPSDVLARLGGDEFAVLLPGADAVLARECAARLHGVLVEPVAVAGRVVRVGASIGLATAPGDGRTIESLLAAADAGMYAAKAGGGGVAADPATPLPLPRDPEGAAAADVVLVPLVDPSGRPAAREARTPDGRPADLTALTRALPLLGLVDAAPPVWTTLSPADVAGTRTADSLAAALLRAGVPPESVVCVLPRDLPGPLLPAAADLLAGLRARGLGTAVDGTVLQVLGHAGDGALPADVVRLDLTGGAVPAAAVTHAVALVTALGGRVVAVTDDADPPDVPGCTVLRTAGADRAAPGTRAS</sequence>
<keyword evidence="3" id="KW-0808">Transferase</keyword>
<dbReference type="GO" id="GO:0052621">
    <property type="term" value="F:diguanylate cyclase activity"/>
    <property type="evidence" value="ECO:0007669"/>
    <property type="project" value="UniProtKB-EC"/>
</dbReference>
<evidence type="ECO:0000313" key="4">
    <source>
        <dbReference type="Proteomes" id="UP001596025"/>
    </source>
</evidence>
<keyword evidence="4" id="KW-1185">Reference proteome</keyword>
<feature type="transmembrane region" description="Helical" evidence="1">
    <location>
        <begin position="176"/>
        <end position="195"/>
    </location>
</feature>
<dbReference type="Pfam" id="PF00990">
    <property type="entry name" value="GGDEF"/>
    <property type="match status" value="1"/>
</dbReference>
<dbReference type="SMART" id="SM00267">
    <property type="entry name" value="GGDEF"/>
    <property type="match status" value="1"/>
</dbReference>
<dbReference type="Gene3D" id="3.30.70.270">
    <property type="match status" value="1"/>
</dbReference>
<dbReference type="EMBL" id="JBHSGR010000013">
    <property type="protein sequence ID" value="MFC4694332.1"/>
    <property type="molecule type" value="Genomic_DNA"/>
</dbReference>
<dbReference type="PANTHER" id="PTHR46663:SF4">
    <property type="entry name" value="DIGUANYLATE CYCLASE DGCT-RELATED"/>
    <property type="match status" value="1"/>
</dbReference>
<dbReference type="RefSeq" id="WP_387989163.1">
    <property type="nucleotide sequence ID" value="NZ_JBHSGR010000013.1"/>
</dbReference>
<protein>
    <submittedName>
        <fullName evidence="3">Diguanylate cyclase domain-containing protein</fullName>
        <ecNumber evidence="3">2.7.7.65</ecNumber>
    </submittedName>
</protein>
<evidence type="ECO:0000259" key="2">
    <source>
        <dbReference type="PROSITE" id="PS50887"/>
    </source>
</evidence>
<organism evidence="3 4">
    <name type="scientific">Geodermatophilus arenarius</name>
    <dbReference type="NCBI Taxonomy" id="1137990"/>
    <lineage>
        <taxon>Bacteria</taxon>
        <taxon>Bacillati</taxon>
        <taxon>Actinomycetota</taxon>
        <taxon>Actinomycetes</taxon>
        <taxon>Geodermatophilales</taxon>
        <taxon>Geodermatophilaceae</taxon>
        <taxon>Geodermatophilus</taxon>
    </lineage>
</organism>
<feature type="transmembrane region" description="Helical" evidence="1">
    <location>
        <begin position="202"/>
        <end position="221"/>
    </location>
</feature>
<proteinExistence type="predicted"/>
<accession>A0ABV9LK97</accession>
<dbReference type="InterPro" id="IPR029787">
    <property type="entry name" value="Nucleotide_cyclase"/>
</dbReference>
<dbReference type="SUPFAM" id="SSF55073">
    <property type="entry name" value="Nucleotide cyclase"/>
    <property type="match status" value="1"/>
</dbReference>
<keyword evidence="1" id="KW-1133">Transmembrane helix</keyword>
<feature type="transmembrane region" description="Helical" evidence="1">
    <location>
        <begin position="137"/>
        <end position="156"/>
    </location>
</feature>
<gene>
    <name evidence="3" type="ORF">ACFO3M_13115</name>
</gene>
<feature type="transmembrane region" description="Helical" evidence="1">
    <location>
        <begin position="72"/>
        <end position="96"/>
    </location>
</feature>
<feature type="domain" description="GGDEF" evidence="2">
    <location>
        <begin position="355"/>
        <end position="486"/>
    </location>
</feature>
<dbReference type="EC" id="2.7.7.65" evidence="3"/>
<feature type="transmembrane region" description="Helical" evidence="1">
    <location>
        <begin position="108"/>
        <end position="125"/>
    </location>
</feature>
<reference evidence="4" key="1">
    <citation type="journal article" date="2019" name="Int. J. Syst. Evol. Microbiol.">
        <title>The Global Catalogue of Microorganisms (GCM) 10K type strain sequencing project: providing services to taxonomists for standard genome sequencing and annotation.</title>
        <authorList>
            <consortium name="The Broad Institute Genomics Platform"/>
            <consortium name="The Broad Institute Genome Sequencing Center for Infectious Disease"/>
            <person name="Wu L."/>
            <person name="Ma J."/>
        </authorList>
    </citation>
    <scope>NUCLEOTIDE SEQUENCE [LARGE SCALE GENOMIC DNA]</scope>
    <source>
        <strain evidence="4">CCUG 62763</strain>
    </source>
</reference>
<dbReference type="InterPro" id="IPR052163">
    <property type="entry name" value="DGC-Regulatory_Protein"/>
</dbReference>
<evidence type="ECO:0000256" key="1">
    <source>
        <dbReference type="SAM" id="Phobius"/>
    </source>
</evidence>
<comment type="caution">
    <text evidence="3">The sequence shown here is derived from an EMBL/GenBank/DDBJ whole genome shotgun (WGS) entry which is preliminary data.</text>
</comment>
<dbReference type="PROSITE" id="PS50887">
    <property type="entry name" value="GGDEF"/>
    <property type="match status" value="1"/>
</dbReference>
<dbReference type="InterPro" id="IPR000160">
    <property type="entry name" value="GGDEF_dom"/>
</dbReference>
<keyword evidence="1" id="KW-0812">Transmembrane</keyword>
<keyword evidence="1" id="KW-0472">Membrane</keyword>
<dbReference type="InterPro" id="IPR043128">
    <property type="entry name" value="Rev_trsase/Diguanyl_cyclase"/>
</dbReference>
<dbReference type="Proteomes" id="UP001596025">
    <property type="component" value="Unassembled WGS sequence"/>
</dbReference>
<dbReference type="PANTHER" id="PTHR46663">
    <property type="entry name" value="DIGUANYLATE CYCLASE DGCT-RELATED"/>
    <property type="match status" value="1"/>
</dbReference>
<dbReference type="CDD" id="cd01949">
    <property type="entry name" value="GGDEF"/>
    <property type="match status" value="1"/>
</dbReference>
<feature type="transmembrane region" description="Helical" evidence="1">
    <location>
        <begin position="42"/>
        <end position="60"/>
    </location>
</feature>
<evidence type="ECO:0000313" key="3">
    <source>
        <dbReference type="EMBL" id="MFC4694332.1"/>
    </source>
</evidence>
<dbReference type="NCBIfam" id="TIGR00254">
    <property type="entry name" value="GGDEF"/>
    <property type="match status" value="1"/>
</dbReference>
<keyword evidence="3" id="KW-0548">Nucleotidyltransferase</keyword>